<gene>
    <name evidence="3" type="ORF">SS50377_22887</name>
</gene>
<evidence type="ECO:0000256" key="2">
    <source>
        <dbReference type="SAM" id="Phobius"/>
    </source>
</evidence>
<feature type="region of interest" description="Disordered" evidence="1">
    <location>
        <begin position="83"/>
        <end position="150"/>
    </location>
</feature>
<keyword evidence="2" id="KW-1133">Transmembrane helix</keyword>
<dbReference type="RefSeq" id="XP_067766033.1">
    <property type="nucleotide sequence ID" value="XM_067906765.1"/>
</dbReference>
<keyword evidence="2 3" id="KW-0812">Transmembrane</keyword>
<dbReference type="AlphaFoldDB" id="A0A9P8LVV0"/>
<comment type="caution">
    <text evidence="3">The sequence shown here is derived from an EMBL/GenBank/DDBJ whole genome shotgun (WGS) entry which is preliminary data.</text>
</comment>
<keyword evidence="4" id="KW-1185">Reference proteome</keyword>
<dbReference type="EMBL" id="AUWU02000003">
    <property type="protein sequence ID" value="KAH0575260.1"/>
    <property type="molecule type" value="Genomic_DNA"/>
</dbReference>
<evidence type="ECO:0000313" key="4">
    <source>
        <dbReference type="Proteomes" id="UP000018208"/>
    </source>
</evidence>
<proteinExistence type="predicted"/>
<feature type="transmembrane region" description="Helical" evidence="2">
    <location>
        <begin position="175"/>
        <end position="195"/>
    </location>
</feature>
<feature type="transmembrane region" description="Helical" evidence="2">
    <location>
        <begin position="265"/>
        <end position="283"/>
    </location>
</feature>
<keyword evidence="2" id="KW-0472">Membrane</keyword>
<dbReference type="KEGG" id="ssao:94296910"/>
<feature type="transmembrane region" description="Helical" evidence="2">
    <location>
        <begin position="207"/>
        <end position="226"/>
    </location>
</feature>
<accession>A0A9P8LVV0</accession>
<sequence length="288" mass="31009">MIYYARAAPPENAPSPIATGDAPAAGTVQPARGCTRGPRACAHGPGGAPGGPHPRCERAGHLAVVLAALRAGERAAPRLRRAMRPAVRAQAHPRRPAARRLRGGRPFPTLPEPRGRPLPPAGPGPHRALLRGRVPPRPSTMTVPTEREPTTRCPAHLLPVATPELDARIARSAAVLYRVEAVLWPLALCFGARWLRLPELLPERFPAWVLRAWLSYAVFTLSTVLLHARVERLLPARLNRYVVAAASAGVLLAPLSVAVVCFRAVRFWALPLAFAALMTLVMAPQLTL</sequence>
<dbReference type="GeneID" id="94296910"/>
<evidence type="ECO:0000313" key="3">
    <source>
        <dbReference type="EMBL" id="KAH0575260.1"/>
    </source>
</evidence>
<feature type="compositionally biased region" description="Pro residues" evidence="1">
    <location>
        <begin position="108"/>
        <end position="123"/>
    </location>
</feature>
<organism evidence="3 4">
    <name type="scientific">Spironucleus salmonicida</name>
    <dbReference type="NCBI Taxonomy" id="348837"/>
    <lineage>
        <taxon>Eukaryota</taxon>
        <taxon>Metamonada</taxon>
        <taxon>Diplomonadida</taxon>
        <taxon>Hexamitidae</taxon>
        <taxon>Hexamitinae</taxon>
        <taxon>Spironucleus</taxon>
    </lineage>
</organism>
<reference evidence="3 4" key="1">
    <citation type="journal article" date="2014" name="PLoS Genet.">
        <title>The Genome of Spironucleus salmonicida Highlights a Fish Pathogen Adapted to Fluctuating Environments.</title>
        <authorList>
            <person name="Xu F."/>
            <person name="Jerlstrom-Hultqvist J."/>
            <person name="Einarsson E."/>
            <person name="Astvaldsson A."/>
            <person name="Svard S.G."/>
            <person name="Andersson J.O."/>
        </authorList>
    </citation>
    <scope>NUCLEOTIDE SEQUENCE [LARGE SCALE GENOMIC DNA]</scope>
    <source>
        <strain evidence="3 4">ATCC 50377</strain>
    </source>
</reference>
<dbReference type="Proteomes" id="UP000018208">
    <property type="component" value="Unassembled WGS sequence"/>
</dbReference>
<feature type="compositionally biased region" description="Basic residues" evidence="1">
    <location>
        <begin position="91"/>
        <end position="103"/>
    </location>
</feature>
<protein>
    <submittedName>
        <fullName evidence="3">Transmembrane domain-containing protein</fullName>
    </submittedName>
</protein>
<feature type="transmembrane region" description="Helical" evidence="2">
    <location>
        <begin position="238"/>
        <end position="259"/>
    </location>
</feature>
<feature type="region of interest" description="Disordered" evidence="1">
    <location>
        <begin position="7"/>
        <end position="31"/>
    </location>
</feature>
<evidence type="ECO:0000256" key="1">
    <source>
        <dbReference type="SAM" id="MobiDB-lite"/>
    </source>
</evidence>
<name>A0A9P8LVV0_9EUKA</name>